<comment type="caution">
    <text evidence="7">The sequence shown here is derived from an EMBL/GenBank/DDBJ whole genome shotgun (WGS) entry which is preliminary data.</text>
</comment>
<proteinExistence type="predicted"/>
<dbReference type="PANTHER" id="PTHR11040">
    <property type="entry name" value="ZINC/IRON TRANSPORTER"/>
    <property type="match status" value="1"/>
</dbReference>
<dbReference type="OrthoDB" id="448280at2759"/>
<feature type="region of interest" description="Disordered" evidence="5">
    <location>
        <begin position="144"/>
        <end position="170"/>
    </location>
</feature>
<evidence type="ECO:0000256" key="1">
    <source>
        <dbReference type="ARBA" id="ARBA00004141"/>
    </source>
</evidence>
<feature type="transmembrane region" description="Helical" evidence="6">
    <location>
        <begin position="6"/>
        <end position="27"/>
    </location>
</feature>
<evidence type="ECO:0000256" key="4">
    <source>
        <dbReference type="ARBA" id="ARBA00023136"/>
    </source>
</evidence>
<dbReference type="GO" id="GO:0016020">
    <property type="term" value="C:membrane"/>
    <property type="evidence" value="ECO:0007669"/>
    <property type="project" value="UniProtKB-SubCell"/>
</dbReference>
<evidence type="ECO:0000256" key="2">
    <source>
        <dbReference type="ARBA" id="ARBA00022692"/>
    </source>
</evidence>
<dbReference type="Pfam" id="PF02535">
    <property type="entry name" value="Zip"/>
    <property type="match status" value="1"/>
</dbReference>
<feature type="transmembrane region" description="Helical" evidence="6">
    <location>
        <begin position="247"/>
        <end position="269"/>
    </location>
</feature>
<evidence type="ECO:0000313" key="8">
    <source>
        <dbReference type="Proteomes" id="UP000179807"/>
    </source>
</evidence>
<feature type="transmembrane region" description="Helical" evidence="6">
    <location>
        <begin position="220"/>
        <end position="241"/>
    </location>
</feature>
<keyword evidence="4 6" id="KW-0472">Membrane</keyword>
<protein>
    <submittedName>
        <fullName evidence="7">ZIP Zinc transporter family protein</fullName>
    </submittedName>
</protein>
<evidence type="ECO:0000256" key="5">
    <source>
        <dbReference type="SAM" id="MobiDB-lite"/>
    </source>
</evidence>
<dbReference type="GeneID" id="94828309"/>
<comment type="subcellular location">
    <subcellularLocation>
        <location evidence="1">Membrane</location>
        <topology evidence="1">Multi-pass membrane protein</topology>
    </subcellularLocation>
</comment>
<dbReference type="InterPro" id="IPR003689">
    <property type="entry name" value="ZIP"/>
</dbReference>
<evidence type="ECO:0000313" key="7">
    <source>
        <dbReference type="EMBL" id="OHT02115.1"/>
    </source>
</evidence>
<organism evidence="7 8">
    <name type="scientific">Tritrichomonas foetus</name>
    <dbReference type="NCBI Taxonomy" id="1144522"/>
    <lineage>
        <taxon>Eukaryota</taxon>
        <taxon>Metamonada</taxon>
        <taxon>Parabasalia</taxon>
        <taxon>Tritrichomonadida</taxon>
        <taxon>Tritrichomonadidae</taxon>
        <taxon>Tritrichomonas</taxon>
    </lineage>
</organism>
<accession>A0A1J4JST1</accession>
<dbReference type="GO" id="GO:0005385">
    <property type="term" value="F:zinc ion transmembrane transporter activity"/>
    <property type="evidence" value="ECO:0007669"/>
    <property type="project" value="TreeGrafter"/>
</dbReference>
<dbReference type="EMBL" id="MLAK01000882">
    <property type="protein sequence ID" value="OHT02115.1"/>
    <property type="molecule type" value="Genomic_DNA"/>
</dbReference>
<feature type="compositionally biased region" description="Low complexity" evidence="5">
    <location>
        <begin position="148"/>
        <end position="159"/>
    </location>
</feature>
<feature type="transmembrane region" description="Helical" evidence="6">
    <location>
        <begin position="303"/>
        <end position="322"/>
    </location>
</feature>
<dbReference type="PANTHER" id="PTHR11040:SF140">
    <property type="entry name" value="ZRT (ZRT), IRT- (IRT-) LIKE PROTEIN TRANSPORTER"/>
    <property type="match status" value="1"/>
</dbReference>
<dbReference type="AlphaFoldDB" id="A0A1J4JST1"/>
<evidence type="ECO:0000256" key="6">
    <source>
        <dbReference type="SAM" id="Phobius"/>
    </source>
</evidence>
<keyword evidence="3 6" id="KW-1133">Transmembrane helix</keyword>
<keyword evidence="8" id="KW-1185">Reference proteome</keyword>
<evidence type="ECO:0000256" key="3">
    <source>
        <dbReference type="ARBA" id="ARBA00022989"/>
    </source>
</evidence>
<feature type="transmembrane region" description="Helical" evidence="6">
    <location>
        <begin position="39"/>
        <end position="55"/>
    </location>
</feature>
<reference evidence="7" key="1">
    <citation type="submission" date="2016-10" db="EMBL/GenBank/DDBJ databases">
        <authorList>
            <person name="Benchimol M."/>
            <person name="Almeida L.G."/>
            <person name="Vasconcelos A.T."/>
            <person name="Perreira-Neves A."/>
            <person name="Rosa I.A."/>
            <person name="Tasca T."/>
            <person name="Bogo M.R."/>
            <person name="de Souza W."/>
        </authorList>
    </citation>
    <scope>NUCLEOTIDE SEQUENCE [LARGE SCALE GENOMIC DNA]</scope>
    <source>
        <strain evidence="7">K</strain>
    </source>
</reference>
<dbReference type="RefSeq" id="XP_068355251.1">
    <property type="nucleotide sequence ID" value="XM_068493605.1"/>
</dbReference>
<feature type="transmembrane region" description="Helical" evidence="6">
    <location>
        <begin position="276"/>
        <end position="297"/>
    </location>
</feature>
<name>A0A1J4JST1_9EUKA</name>
<dbReference type="VEuPathDB" id="TrichDB:TRFO_07320"/>
<feature type="transmembrane region" description="Helical" evidence="6">
    <location>
        <begin position="343"/>
        <end position="361"/>
    </location>
</feature>
<sequence>MELFVFKYISAIICLVMTAIGSLLPMFIHSPSWSHRLESLAAGVFLGAGFGHLLHDSTEEFIHAGQTSFPCASSIALATFAVLSAIDFFTGVSEKGELLKFSESNDNDDIDCSCHSTYSTDNHDIENPENLPTPDAQVEEVYSPSTINDNNEPSNSNNEDLNDDNSKDFNISDEKKCKKYRITKPNDNTSHQSNEYNKKPKHSIKEHFSETMQCLSISMISLYILLCVHCIIEGLAMGITSTWRSSVALMCAIVSHKPVEAFALGLILIKSKPTMTLYITLMIAVAMMTPIGAIIAINISSLGSHVTIGIISAFSAGTFLYVGFNEWAEMISHKIDWPINEKFWNYGLFTIGIIFMILIALA</sequence>
<gene>
    <name evidence="7" type="ORF">TRFO_07320</name>
</gene>
<keyword evidence="2 6" id="KW-0812">Transmembrane</keyword>
<dbReference type="Proteomes" id="UP000179807">
    <property type="component" value="Unassembled WGS sequence"/>
</dbReference>